<name>A0A2C8FDD1_9BACT</name>
<dbReference type="Pfam" id="PF09851">
    <property type="entry name" value="SHOCT"/>
    <property type="match status" value="1"/>
</dbReference>
<evidence type="ECO:0000313" key="5">
    <source>
        <dbReference type="Proteomes" id="UP000219215"/>
    </source>
</evidence>
<keyword evidence="5" id="KW-1185">Reference proteome</keyword>
<feature type="signal peptide" evidence="2">
    <location>
        <begin position="1"/>
        <end position="20"/>
    </location>
</feature>
<evidence type="ECO:0000256" key="1">
    <source>
        <dbReference type="SAM" id="Phobius"/>
    </source>
</evidence>
<dbReference type="EMBL" id="LT907975">
    <property type="protein sequence ID" value="SOB60465.1"/>
    <property type="molecule type" value="Genomic_DNA"/>
</dbReference>
<dbReference type="RefSeq" id="WP_157917541.1">
    <property type="nucleotide sequence ID" value="NZ_LT907975.1"/>
</dbReference>
<dbReference type="Proteomes" id="UP000219215">
    <property type="component" value="Chromosome DPRO"/>
</dbReference>
<gene>
    <name evidence="4" type="ORF">DPRO_3549</name>
</gene>
<feature type="transmembrane region" description="Helical" evidence="1">
    <location>
        <begin position="39"/>
        <end position="60"/>
    </location>
</feature>
<dbReference type="OrthoDB" id="1123500at2"/>
<protein>
    <recommendedName>
        <fullName evidence="3">SHOCT domain-containing protein</fullName>
    </recommendedName>
</protein>
<keyword evidence="1" id="KW-0472">Membrane</keyword>
<evidence type="ECO:0000259" key="3">
    <source>
        <dbReference type="Pfam" id="PF09851"/>
    </source>
</evidence>
<evidence type="ECO:0000256" key="2">
    <source>
        <dbReference type="SAM" id="SignalP"/>
    </source>
</evidence>
<reference evidence="5" key="1">
    <citation type="submission" date="2017-09" db="EMBL/GenBank/DDBJ databases">
        <authorList>
            <person name="Regsiter A."/>
            <person name="William W."/>
        </authorList>
    </citation>
    <scope>NUCLEOTIDE SEQUENCE [LARGE SCALE GENOMIC DNA]</scope>
    <source>
        <strain evidence="5">500-1</strain>
    </source>
</reference>
<feature type="domain" description="SHOCT" evidence="3">
    <location>
        <begin position="73"/>
        <end position="98"/>
    </location>
</feature>
<organism evidence="4 5">
    <name type="scientific">Pseudodesulfovibrio profundus</name>
    <dbReference type="NCBI Taxonomy" id="57320"/>
    <lineage>
        <taxon>Bacteria</taxon>
        <taxon>Pseudomonadati</taxon>
        <taxon>Thermodesulfobacteriota</taxon>
        <taxon>Desulfovibrionia</taxon>
        <taxon>Desulfovibrionales</taxon>
        <taxon>Desulfovibrionaceae</taxon>
    </lineage>
</organism>
<dbReference type="AlphaFoldDB" id="A0A2C8FDD1"/>
<keyword evidence="1" id="KW-0812">Transmembrane</keyword>
<dbReference type="InterPro" id="IPR018649">
    <property type="entry name" value="SHOCT"/>
</dbReference>
<dbReference type="PROSITE" id="PS51257">
    <property type="entry name" value="PROKAR_LIPOPROTEIN"/>
    <property type="match status" value="1"/>
</dbReference>
<proteinExistence type="predicted"/>
<sequence>MKKMKVALSGLALTMVSLLAACGQQMGPRQQHGYMMNMPFGGLIMIMVLVAIVVFIVLILKGVLKGDPSSQSPEDIIKRLYASGEINKEEYDQLKKDLSDE</sequence>
<accession>A0A2C8FDD1</accession>
<dbReference type="KEGG" id="pprf:DPRO_3549"/>
<keyword evidence="1" id="KW-1133">Transmembrane helix</keyword>
<keyword evidence="2" id="KW-0732">Signal</keyword>
<feature type="chain" id="PRO_5012022189" description="SHOCT domain-containing protein" evidence="2">
    <location>
        <begin position="21"/>
        <end position="101"/>
    </location>
</feature>
<evidence type="ECO:0000313" key="4">
    <source>
        <dbReference type="EMBL" id="SOB60465.1"/>
    </source>
</evidence>